<feature type="region of interest" description="Disordered" evidence="1">
    <location>
        <begin position="182"/>
        <end position="209"/>
    </location>
</feature>
<dbReference type="EMBL" id="ML991830">
    <property type="protein sequence ID" value="KAF2231149.1"/>
    <property type="molecule type" value="Genomic_DNA"/>
</dbReference>
<feature type="domain" description="Clr5" evidence="2">
    <location>
        <begin position="20"/>
        <end position="75"/>
    </location>
</feature>
<dbReference type="Pfam" id="PF14420">
    <property type="entry name" value="Clr5"/>
    <property type="match status" value="1"/>
</dbReference>
<dbReference type="Proteomes" id="UP000800092">
    <property type="component" value="Unassembled WGS sequence"/>
</dbReference>
<dbReference type="OrthoDB" id="539213at2759"/>
<evidence type="ECO:0000313" key="4">
    <source>
        <dbReference type="Proteomes" id="UP000800092"/>
    </source>
</evidence>
<gene>
    <name evidence="3" type="ORF">EV356DRAFT_535721</name>
</gene>
<protein>
    <recommendedName>
        <fullName evidence="2">Clr5 domain-containing protein</fullName>
    </recommendedName>
</protein>
<sequence length="857" mass="97678">MDGLGQPTNSQLYKSLTFKEKWDFLKPELKQLYLEEKEGKISLKEIMNIMKTNWGFDANESQYKYQFRVKWGWKKSISSSKKVRIVERGQQRAAGGKPTVVIYKGRQVDPKKLRRFIKEIFREVGPLVPVSHDRLKSPSRQLSTTHILPHDNTILLKWSIPYQSIKSLLSAPADSFSPSAMTISTPSDVGIRTPQTYDPGTPNQDPPSPLTVDFKKKTAIDRASLFVRGDHAEFIKSMTKMERETTITWLHQFWLYAFKTAKHWGRGPRTWSADALGFARTQSPTPIQSPADSGLMGASSSQKTQFTPNWRPPDLCRWSIHVRFTNYEGVASPSPFEDTDPNDESTRTIWPEALRDSPYEDPDPNDESTWTIWPEALRDLPYEDRLVQNLASNDFTNLQPDKLPIATRYVAQAAQCSPEQMLKESLGFAIMSGNEELVHELAEKTTQMKIDLSDMYPLHMAATYLHGAKTCCNILDDILELFPPEIRMHPDEHGHTVLDNLMQVVLRAHSNCSPGDVDDTLKEQQRFLGEEIDICGRWEADSDCYCNLLATGNSRVPLTWKHKFCHTSAQAITHCIRNLENRGLSLDQPSGLFSKYCSNCGKKLQLMPLHALICVAWLLATAGCEEEDLFGILACVLSLIANGGNPCETADISTGALFGQECSTACDHWEMRPSDFAETLATSFREELPKVTRIGWAILHYVLRRAEQENDLQPPWADYYKVSSRFTEDEKILIKGGELPLDEFEELSGYFRACSQDCTRPFGKDRYLGHLCAAVQTELLNYRRLNPGDPWISRHFNMEILLKDLENDSAITIGYLEQSMMRPYCVCGRFQLTDYKVTIREDCAKYYFTNLDDYHLT</sequence>
<evidence type="ECO:0000259" key="2">
    <source>
        <dbReference type="Pfam" id="PF14420"/>
    </source>
</evidence>
<keyword evidence="4" id="KW-1185">Reference proteome</keyword>
<feature type="region of interest" description="Disordered" evidence="1">
    <location>
        <begin position="282"/>
        <end position="310"/>
    </location>
</feature>
<dbReference type="InterPro" id="IPR025676">
    <property type="entry name" value="Clr5_dom"/>
</dbReference>
<evidence type="ECO:0000256" key="1">
    <source>
        <dbReference type="SAM" id="MobiDB-lite"/>
    </source>
</evidence>
<feature type="compositionally biased region" description="Polar residues" evidence="1">
    <location>
        <begin position="298"/>
        <end position="308"/>
    </location>
</feature>
<evidence type="ECO:0000313" key="3">
    <source>
        <dbReference type="EMBL" id="KAF2231149.1"/>
    </source>
</evidence>
<feature type="compositionally biased region" description="Polar residues" evidence="1">
    <location>
        <begin position="182"/>
        <end position="203"/>
    </location>
</feature>
<organism evidence="3 4">
    <name type="scientific">Viridothelium virens</name>
    <name type="common">Speckled blister lichen</name>
    <name type="synonym">Trypethelium virens</name>
    <dbReference type="NCBI Taxonomy" id="1048519"/>
    <lineage>
        <taxon>Eukaryota</taxon>
        <taxon>Fungi</taxon>
        <taxon>Dikarya</taxon>
        <taxon>Ascomycota</taxon>
        <taxon>Pezizomycotina</taxon>
        <taxon>Dothideomycetes</taxon>
        <taxon>Dothideomycetes incertae sedis</taxon>
        <taxon>Trypetheliales</taxon>
        <taxon>Trypetheliaceae</taxon>
        <taxon>Viridothelium</taxon>
    </lineage>
</organism>
<dbReference type="PANTHER" id="PTHR38788:SF3">
    <property type="entry name" value="CLR5 DOMAIN-CONTAINING PROTEIN"/>
    <property type="match status" value="1"/>
</dbReference>
<name>A0A6A6GZS9_VIRVR</name>
<dbReference type="PANTHER" id="PTHR38788">
    <property type="entry name" value="CLR5 DOMAIN-CONTAINING PROTEIN"/>
    <property type="match status" value="1"/>
</dbReference>
<accession>A0A6A6GZS9</accession>
<reference evidence="3" key="1">
    <citation type="journal article" date="2020" name="Stud. Mycol.">
        <title>101 Dothideomycetes genomes: a test case for predicting lifestyles and emergence of pathogens.</title>
        <authorList>
            <person name="Haridas S."/>
            <person name="Albert R."/>
            <person name="Binder M."/>
            <person name="Bloem J."/>
            <person name="Labutti K."/>
            <person name="Salamov A."/>
            <person name="Andreopoulos B."/>
            <person name="Baker S."/>
            <person name="Barry K."/>
            <person name="Bills G."/>
            <person name="Bluhm B."/>
            <person name="Cannon C."/>
            <person name="Castanera R."/>
            <person name="Culley D."/>
            <person name="Daum C."/>
            <person name="Ezra D."/>
            <person name="Gonzalez J."/>
            <person name="Henrissat B."/>
            <person name="Kuo A."/>
            <person name="Liang C."/>
            <person name="Lipzen A."/>
            <person name="Lutzoni F."/>
            <person name="Magnuson J."/>
            <person name="Mondo S."/>
            <person name="Nolan M."/>
            <person name="Ohm R."/>
            <person name="Pangilinan J."/>
            <person name="Park H.-J."/>
            <person name="Ramirez L."/>
            <person name="Alfaro M."/>
            <person name="Sun H."/>
            <person name="Tritt A."/>
            <person name="Yoshinaga Y."/>
            <person name="Zwiers L.-H."/>
            <person name="Turgeon B."/>
            <person name="Goodwin S."/>
            <person name="Spatafora J."/>
            <person name="Crous P."/>
            <person name="Grigoriev I."/>
        </authorList>
    </citation>
    <scope>NUCLEOTIDE SEQUENCE</scope>
    <source>
        <strain evidence="3">Tuck. ex Michener</strain>
    </source>
</reference>
<proteinExistence type="predicted"/>
<feature type="compositionally biased region" description="Polar residues" evidence="1">
    <location>
        <begin position="282"/>
        <end position="291"/>
    </location>
</feature>
<dbReference type="AlphaFoldDB" id="A0A6A6GZS9"/>